<proteinExistence type="predicted"/>
<dbReference type="Proteomes" id="UP000011944">
    <property type="component" value="Unassembled WGS sequence"/>
</dbReference>
<name>M1ZR55_CLOBO</name>
<comment type="caution">
    <text evidence="1">The sequence shown here is derived from an EMBL/GenBank/DDBJ whole genome shotgun (WGS) entry which is preliminary data.</text>
</comment>
<feature type="non-terminal residue" evidence="1">
    <location>
        <position position="32"/>
    </location>
</feature>
<evidence type="ECO:0000313" key="1">
    <source>
        <dbReference type="EMBL" id="EKN42222.1"/>
    </source>
</evidence>
<organism evidence="1 2">
    <name type="scientific">Clostridium botulinum CFSAN001627</name>
    <dbReference type="NCBI Taxonomy" id="1232189"/>
    <lineage>
        <taxon>Bacteria</taxon>
        <taxon>Bacillati</taxon>
        <taxon>Bacillota</taxon>
        <taxon>Clostridia</taxon>
        <taxon>Eubacteriales</taxon>
        <taxon>Clostridiaceae</taxon>
        <taxon>Clostridium</taxon>
    </lineage>
</organism>
<accession>M1ZR55</accession>
<evidence type="ECO:0000313" key="2">
    <source>
        <dbReference type="Proteomes" id="UP000011944"/>
    </source>
</evidence>
<dbReference type="AlphaFoldDB" id="M1ZR55"/>
<reference evidence="1 2" key="1">
    <citation type="submission" date="2012-10" db="EMBL/GenBank/DDBJ databases">
        <authorList>
            <person name="Strain E.A."/>
            <person name="Brown E."/>
            <person name="Allard M.W."/>
            <person name="Gonzalez-Escalona N."/>
            <person name="Timme R."/>
        </authorList>
    </citation>
    <scope>NUCLEOTIDE SEQUENCE [LARGE SCALE GENOMIC DNA]</scope>
    <source>
        <strain evidence="1 2">CFSAN001627</strain>
    </source>
</reference>
<dbReference type="EMBL" id="AMXI01000465">
    <property type="protein sequence ID" value="EKN42222.1"/>
    <property type="molecule type" value="Genomic_DNA"/>
</dbReference>
<sequence>MFKKLTERVYYLEHNEDTDRPVLGYIKGDKFS</sequence>
<protein>
    <submittedName>
        <fullName evidence="1">Metallo-beta-lactamase family protein</fullName>
    </submittedName>
</protein>
<gene>
    <name evidence="1" type="ORF">CFSAN001627_08197</name>
</gene>
<reference evidence="1 2" key="2">
    <citation type="submission" date="2013-03" db="EMBL/GenBank/DDBJ databases">
        <title>Diversity in Clostridium botulinum.</title>
        <authorList>
            <person name="Timme R.E."/>
            <person name="Allard M."/>
            <person name="Luo Y."/>
            <person name="Strain E."/>
            <person name="Gonzalez-Escalona N."/>
            <person name="Brown E."/>
        </authorList>
    </citation>
    <scope>NUCLEOTIDE SEQUENCE [LARGE SCALE GENOMIC DNA]</scope>
    <source>
        <strain evidence="1 2">CFSAN001627</strain>
    </source>
</reference>